<gene>
    <name evidence="24" type="ORF">ALC60_05662</name>
</gene>
<keyword evidence="15" id="KW-0496">Mitochondrion</keyword>
<evidence type="ECO:0000259" key="23">
    <source>
        <dbReference type="PROSITE" id="PS51003"/>
    </source>
</evidence>
<feature type="transmembrane region" description="Helical" evidence="21">
    <location>
        <begin position="206"/>
        <end position="226"/>
    </location>
</feature>
<keyword evidence="12 21" id="KW-1133">Transmembrane helix</keyword>
<evidence type="ECO:0000256" key="16">
    <source>
        <dbReference type="ARBA" id="ARBA00023136"/>
    </source>
</evidence>
<sequence length="254" mass="29302">MINLPTPVNIFYWWNFGSILGLYLFVQVLRGLFLSIHYCPNVSIAFDRIIHIVQNVSNGWIMHNVHINGASFFFICLYHHIGRNIYYNSFVLGHTWVSGVSILLLSITTAFLGYVLPWGQISFWGATVITNLVSTVPYVGSTLVMWIWGGFSINNSTINRFFSFHFVLPFIILFFVFVHLFFLHLSGSSNPLGTNRDLYKIPFHPFFTIKDLFGFVVVLFVFYIVVMEYPYVLRDPDNFIPANPLVTPTHIQPE</sequence>
<dbReference type="Gene3D" id="1.20.810.10">
    <property type="entry name" value="Cytochrome Bc1 Complex, Chain C"/>
    <property type="match status" value="1"/>
</dbReference>
<evidence type="ECO:0000256" key="8">
    <source>
        <dbReference type="ARBA" id="ARBA00022692"/>
    </source>
</evidence>
<keyword evidence="7" id="KW-0679">Respiratory chain</keyword>
<evidence type="ECO:0000256" key="10">
    <source>
        <dbReference type="ARBA" id="ARBA00022792"/>
    </source>
</evidence>
<evidence type="ECO:0000256" key="15">
    <source>
        <dbReference type="ARBA" id="ARBA00023128"/>
    </source>
</evidence>
<feature type="transmembrane region" description="Helical" evidence="21">
    <location>
        <begin position="128"/>
        <end position="149"/>
    </location>
</feature>
<evidence type="ECO:0000256" key="9">
    <source>
        <dbReference type="ARBA" id="ARBA00022723"/>
    </source>
</evidence>
<keyword evidence="10" id="KW-0999">Mitochondrion inner membrane</keyword>
<keyword evidence="14" id="KW-0830">Ubiquinone</keyword>
<evidence type="ECO:0000256" key="13">
    <source>
        <dbReference type="ARBA" id="ARBA00023004"/>
    </source>
</evidence>
<dbReference type="PANTHER" id="PTHR19271:SF16">
    <property type="entry name" value="CYTOCHROME B"/>
    <property type="match status" value="1"/>
</dbReference>
<keyword evidence="5" id="KW-0813">Transport</keyword>
<dbReference type="STRING" id="64791.A0A151X4X4"/>
<feature type="transmembrane region" description="Helical" evidence="21">
    <location>
        <begin position="161"/>
        <end position="185"/>
    </location>
</feature>
<evidence type="ECO:0000256" key="12">
    <source>
        <dbReference type="ARBA" id="ARBA00022989"/>
    </source>
</evidence>
<keyword evidence="13" id="KW-0408">Iron</keyword>
<evidence type="ECO:0000256" key="5">
    <source>
        <dbReference type="ARBA" id="ARBA00022448"/>
    </source>
</evidence>
<dbReference type="AlphaFoldDB" id="A0A151X4X4"/>
<keyword evidence="8 21" id="KW-0812">Transmembrane</keyword>
<dbReference type="Pfam" id="PF00033">
    <property type="entry name" value="Cytochrome_B"/>
    <property type="match status" value="1"/>
</dbReference>
<dbReference type="InterPro" id="IPR005797">
    <property type="entry name" value="Cyt_b/b6_N"/>
</dbReference>
<evidence type="ECO:0000259" key="22">
    <source>
        <dbReference type="PROSITE" id="PS51002"/>
    </source>
</evidence>
<dbReference type="InterPro" id="IPR048259">
    <property type="entry name" value="Cytochrome_b_N_euk/bac"/>
</dbReference>
<comment type="subunit">
    <text evidence="3">The main subunits of complex b-c1 are: cytochrome b, cytochrome c1 and the Rieske protein.</text>
</comment>
<comment type="function">
    <text evidence="1">Component of the ubiquinol-cytochrome c reductase complex (complex III or cytochrome b-c1 complex) that is part of the mitochondrial respiratory chain. The b-c1 complex mediates electron transfer from ubiquinol to cytochrome c. Contributes to the generation of a proton gradient across the mitochondrial membrane that is then used for ATP synthesis.</text>
</comment>
<keyword evidence="25" id="KW-1185">Reference proteome</keyword>
<feature type="transmembrane region" description="Helical" evidence="21">
    <location>
        <begin position="60"/>
        <end position="81"/>
    </location>
</feature>
<proteinExistence type="predicted"/>
<keyword evidence="16 21" id="KW-0472">Membrane</keyword>
<dbReference type="GO" id="GO:0016491">
    <property type="term" value="F:oxidoreductase activity"/>
    <property type="evidence" value="ECO:0007669"/>
    <property type="project" value="UniProtKB-UniRule"/>
</dbReference>
<name>A0A151X4X4_9HYME</name>
<dbReference type="PROSITE" id="PS51003">
    <property type="entry name" value="CYTB_CTER"/>
    <property type="match status" value="1"/>
</dbReference>
<evidence type="ECO:0000313" key="25">
    <source>
        <dbReference type="Proteomes" id="UP000075809"/>
    </source>
</evidence>
<dbReference type="PROSITE" id="PS51002">
    <property type="entry name" value="CYTB_NTER"/>
    <property type="match status" value="1"/>
</dbReference>
<dbReference type="InterPro" id="IPR027387">
    <property type="entry name" value="Cytb/b6-like_sf"/>
</dbReference>
<evidence type="ECO:0000256" key="1">
    <source>
        <dbReference type="ARBA" id="ARBA00002566"/>
    </source>
</evidence>
<organism evidence="24 25">
    <name type="scientific">Mycetomoellerius zeteki</name>
    <dbReference type="NCBI Taxonomy" id="64791"/>
    <lineage>
        <taxon>Eukaryota</taxon>
        <taxon>Metazoa</taxon>
        <taxon>Ecdysozoa</taxon>
        <taxon>Arthropoda</taxon>
        <taxon>Hexapoda</taxon>
        <taxon>Insecta</taxon>
        <taxon>Pterygota</taxon>
        <taxon>Neoptera</taxon>
        <taxon>Endopterygota</taxon>
        <taxon>Hymenoptera</taxon>
        <taxon>Apocrita</taxon>
        <taxon>Aculeata</taxon>
        <taxon>Formicoidea</taxon>
        <taxon>Formicidae</taxon>
        <taxon>Myrmicinae</taxon>
        <taxon>Mycetomoellerius</taxon>
    </lineage>
</organism>
<evidence type="ECO:0000256" key="4">
    <source>
        <dbReference type="ARBA" id="ARBA00013531"/>
    </source>
</evidence>
<evidence type="ECO:0000256" key="19">
    <source>
        <dbReference type="ARBA" id="ARBA00032600"/>
    </source>
</evidence>
<evidence type="ECO:0000313" key="24">
    <source>
        <dbReference type="EMBL" id="KYQ55447.1"/>
    </source>
</evidence>
<evidence type="ECO:0000256" key="11">
    <source>
        <dbReference type="ARBA" id="ARBA00022982"/>
    </source>
</evidence>
<dbReference type="EMBL" id="KQ982529">
    <property type="protein sequence ID" value="KYQ55447.1"/>
    <property type="molecule type" value="Genomic_DNA"/>
</dbReference>
<comment type="subcellular location">
    <subcellularLocation>
        <location evidence="2">Mitochondrion inner membrane</location>
        <topology evidence="2">Multi-pass membrane protein</topology>
    </subcellularLocation>
</comment>
<evidence type="ECO:0000256" key="17">
    <source>
        <dbReference type="ARBA" id="ARBA00029812"/>
    </source>
</evidence>
<evidence type="ECO:0000256" key="2">
    <source>
        <dbReference type="ARBA" id="ARBA00004448"/>
    </source>
</evidence>
<protein>
    <recommendedName>
        <fullName evidence="4">Cytochrome b</fullName>
    </recommendedName>
    <alternativeName>
        <fullName evidence="18">Complex III subunit 3</fullName>
    </alternativeName>
    <alternativeName>
        <fullName evidence="19">Complex III subunit III</fullName>
    </alternativeName>
    <alternativeName>
        <fullName evidence="17">Cytochrome b-c1 complex subunit 3</fullName>
    </alternativeName>
    <alternativeName>
        <fullName evidence="20">Ubiquinol-cytochrome-c reductase complex cytochrome b subunit</fullName>
    </alternativeName>
</protein>
<feature type="domain" description="Cytochrome b/b6 C-terminal region profile" evidence="23">
    <location>
        <begin position="193"/>
        <end position="254"/>
    </location>
</feature>
<evidence type="ECO:0000256" key="20">
    <source>
        <dbReference type="ARBA" id="ARBA00032818"/>
    </source>
</evidence>
<dbReference type="Proteomes" id="UP000075809">
    <property type="component" value="Unassembled WGS sequence"/>
</dbReference>
<evidence type="ECO:0000256" key="14">
    <source>
        <dbReference type="ARBA" id="ARBA00023075"/>
    </source>
</evidence>
<feature type="domain" description="Cytochrome b/b6 N-terminal region profile" evidence="22">
    <location>
        <begin position="1"/>
        <end position="192"/>
    </location>
</feature>
<dbReference type="PANTHER" id="PTHR19271">
    <property type="entry name" value="CYTOCHROME B"/>
    <property type="match status" value="1"/>
</dbReference>
<dbReference type="SUPFAM" id="SSF81342">
    <property type="entry name" value="Transmembrane di-heme cytochromes"/>
    <property type="match status" value="1"/>
</dbReference>
<evidence type="ECO:0000256" key="21">
    <source>
        <dbReference type="SAM" id="Phobius"/>
    </source>
</evidence>
<evidence type="ECO:0000256" key="3">
    <source>
        <dbReference type="ARBA" id="ARBA00011649"/>
    </source>
</evidence>
<evidence type="ECO:0000256" key="18">
    <source>
        <dbReference type="ARBA" id="ARBA00031681"/>
    </source>
</evidence>
<evidence type="ECO:0000256" key="6">
    <source>
        <dbReference type="ARBA" id="ARBA00022617"/>
    </source>
</evidence>
<dbReference type="GO" id="GO:0006122">
    <property type="term" value="P:mitochondrial electron transport, ubiquinol to cytochrome c"/>
    <property type="evidence" value="ECO:0007669"/>
    <property type="project" value="TreeGrafter"/>
</dbReference>
<keyword evidence="6" id="KW-0349">Heme</keyword>
<feature type="transmembrane region" description="Helical" evidence="21">
    <location>
        <begin position="12"/>
        <end position="39"/>
    </location>
</feature>
<dbReference type="GO" id="GO:0008121">
    <property type="term" value="F:quinol-cytochrome-c reductase activity"/>
    <property type="evidence" value="ECO:0007669"/>
    <property type="project" value="TreeGrafter"/>
</dbReference>
<dbReference type="CDD" id="cd00284">
    <property type="entry name" value="Cytochrome_b_N"/>
    <property type="match status" value="1"/>
</dbReference>
<dbReference type="InterPro" id="IPR016174">
    <property type="entry name" value="Di-haem_cyt_TM"/>
</dbReference>
<keyword evidence="11" id="KW-0249">Electron transport</keyword>
<reference evidence="24 25" key="1">
    <citation type="submission" date="2015-09" db="EMBL/GenBank/DDBJ databases">
        <title>Trachymyrmex zeteki WGS genome.</title>
        <authorList>
            <person name="Nygaard S."/>
            <person name="Hu H."/>
            <person name="Boomsma J."/>
            <person name="Zhang G."/>
        </authorList>
    </citation>
    <scope>NUCLEOTIDE SEQUENCE [LARGE SCALE GENOMIC DNA]</scope>
    <source>
        <strain evidence="24">Tzet28-1</strain>
        <tissue evidence="24">Whole body</tissue>
    </source>
</reference>
<evidence type="ECO:0000256" key="7">
    <source>
        <dbReference type="ARBA" id="ARBA00022660"/>
    </source>
</evidence>
<dbReference type="GO" id="GO:0005743">
    <property type="term" value="C:mitochondrial inner membrane"/>
    <property type="evidence" value="ECO:0007669"/>
    <property type="project" value="UniProtKB-SubCell"/>
</dbReference>
<dbReference type="GO" id="GO:0046872">
    <property type="term" value="F:metal ion binding"/>
    <property type="evidence" value="ECO:0007669"/>
    <property type="project" value="UniProtKB-KW"/>
</dbReference>
<keyword evidence="9" id="KW-0479">Metal-binding</keyword>
<dbReference type="InterPro" id="IPR005798">
    <property type="entry name" value="Cyt_b/b6_C"/>
</dbReference>
<feature type="transmembrane region" description="Helical" evidence="21">
    <location>
        <begin position="93"/>
        <end position="116"/>
    </location>
</feature>
<accession>A0A151X4X4</accession>